<reference evidence="3 4" key="1">
    <citation type="journal article" date="2016" name="Environ. Microbiol.">
        <title>New Methyloceanibacter diversity from North Sea sediments includes methanotroph containing solely the soluble methane monooxygenase.</title>
        <authorList>
            <person name="Vekeman B."/>
            <person name="Kerckhof F.M."/>
            <person name="Cremers G."/>
            <person name="de Vos P."/>
            <person name="Vandamme P."/>
            <person name="Boon N."/>
            <person name="Op den Camp H.J."/>
            <person name="Heylen K."/>
        </authorList>
    </citation>
    <scope>NUCLEOTIDE SEQUENCE [LARGE SCALE GENOMIC DNA]</scope>
    <source>
        <strain evidence="3 4">R-67177</strain>
    </source>
</reference>
<keyword evidence="4" id="KW-1185">Reference proteome</keyword>
<evidence type="ECO:0000313" key="4">
    <source>
        <dbReference type="Proteomes" id="UP000095042"/>
    </source>
</evidence>
<feature type="region of interest" description="Disordered" evidence="1">
    <location>
        <begin position="229"/>
        <end position="271"/>
    </location>
</feature>
<protein>
    <recommendedName>
        <fullName evidence="2">Peptidoglycan binding-like domain-containing protein</fullName>
    </recommendedName>
</protein>
<name>A0A1E3WFV9_9HYPH</name>
<evidence type="ECO:0000259" key="2">
    <source>
        <dbReference type="Pfam" id="PF01471"/>
    </source>
</evidence>
<dbReference type="SUPFAM" id="SSF47090">
    <property type="entry name" value="PGBD-like"/>
    <property type="match status" value="1"/>
</dbReference>
<dbReference type="Proteomes" id="UP000095042">
    <property type="component" value="Unassembled WGS sequence"/>
</dbReference>
<organism evidence="3 4">
    <name type="scientific">Methyloceanibacter marginalis</name>
    <dbReference type="NCBI Taxonomy" id="1774971"/>
    <lineage>
        <taxon>Bacteria</taxon>
        <taxon>Pseudomonadati</taxon>
        <taxon>Pseudomonadota</taxon>
        <taxon>Alphaproteobacteria</taxon>
        <taxon>Hyphomicrobiales</taxon>
        <taxon>Hyphomicrobiaceae</taxon>
        <taxon>Methyloceanibacter</taxon>
    </lineage>
</organism>
<evidence type="ECO:0000313" key="3">
    <source>
        <dbReference type="EMBL" id="ODS03927.1"/>
    </source>
</evidence>
<dbReference type="InterPro" id="IPR036366">
    <property type="entry name" value="PGBDSf"/>
</dbReference>
<sequence>MNDHPPLPPEKPSVMAAKLVAGAAAAAVEAAEPRSPEPLRILITRRTNRDGLRDAQYMLASMGYLEPQNFDGTFGTLTARAIKAFQEANDMPQTGAFTDDVEKKIYAAAGKDMPPQGHLFVRQKFASVLDAPVTFRNPDEPLGTHVFTVMHFEQGATEAQWMGINLKDGEDSTAVLDRIEIPDELRRNLSERLTPGSSMIVADTAINSATLPKGADFLVWDTSKPAKVERASVSPARSRSGGQPRGAALRRPIRGAQSGAIPGRSRLLHPL</sequence>
<feature type="domain" description="Peptidoglycan binding-like" evidence="2">
    <location>
        <begin position="49"/>
        <end position="101"/>
    </location>
</feature>
<dbReference type="EMBL" id="LPWD01000032">
    <property type="protein sequence ID" value="ODS03927.1"/>
    <property type="molecule type" value="Genomic_DNA"/>
</dbReference>
<dbReference type="InterPro" id="IPR036365">
    <property type="entry name" value="PGBD-like_sf"/>
</dbReference>
<dbReference type="Pfam" id="PF01471">
    <property type="entry name" value="PG_binding_1"/>
    <property type="match status" value="1"/>
</dbReference>
<dbReference type="Gene3D" id="1.10.101.10">
    <property type="entry name" value="PGBD-like superfamily/PGBD"/>
    <property type="match status" value="1"/>
</dbReference>
<proteinExistence type="predicted"/>
<dbReference type="AlphaFoldDB" id="A0A1E3WFV9"/>
<evidence type="ECO:0000256" key="1">
    <source>
        <dbReference type="SAM" id="MobiDB-lite"/>
    </source>
</evidence>
<accession>A0A1E3WFV9</accession>
<gene>
    <name evidence="3" type="ORF">AUC71_07015</name>
</gene>
<comment type="caution">
    <text evidence="3">The sequence shown here is derived from an EMBL/GenBank/DDBJ whole genome shotgun (WGS) entry which is preliminary data.</text>
</comment>
<dbReference type="InterPro" id="IPR002477">
    <property type="entry name" value="Peptidoglycan-bd-like"/>
</dbReference>